<evidence type="ECO:0000256" key="1">
    <source>
        <dbReference type="SAM" id="SignalP"/>
    </source>
</evidence>
<evidence type="ECO:0000313" key="2">
    <source>
        <dbReference type="EMBL" id="MEQ2190253.1"/>
    </source>
</evidence>
<accession>A0ABV0Q3Q0</accession>
<gene>
    <name evidence="2" type="ORF">GOODEAATRI_033898</name>
</gene>
<keyword evidence="3" id="KW-1185">Reference proteome</keyword>
<feature type="signal peptide" evidence="1">
    <location>
        <begin position="1"/>
        <end position="26"/>
    </location>
</feature>
<dbReference type="Proteomes" id="UP001476798">
    <property type="component" value="Unassembled WGS sequence"/>
</dbReference>
<proteinExistence type="predicted"/>
<reference evidence="2 3" key="1">
    <citation type="submission" date="2021-06" db="EMBL/GenBank/DDBJ databases">
        <authorList>
            <person name="Palmer J.M."/>
        </authorList>
    </citation>
    <scope>NUCLEOTIDE SEQUENCE [LARGE SCALE GENOMIC DNA]</scope>
    <source>
        <strain evidence="2 3">GA_2019</strain>
        <tissue evidence="2">Muscle</tissue>
    </source>
</reference>
<comment type="caution">
    <text evidence="2">The sequence shown here is derived from an EMBL/GenBank/DDBJ whole genome shotgun (WGS) entry which is preliminary data.</text>
</comment>
<keyword evidence="1" id="KW-0732">Signal</keyword>
<sequence>MALCNMWTGLISLSLILVAGLFLCLKQDPQEAIPHQKRWTSDGTHLRPLTEGHDTHPFLQNYWYHYVYDTAKTQNKADCYVCSIMPVHSQGPTIHVKAMNDSQANCASSFGALGYARRDQFILPGQFPAANQSLNYACNPHNCTCPDFWRAFNIKEGEKVSPFNAYLKDIKQHAQCYNKNKGNNSTYLGTSTNCKTTFQITTFMQNGTYWIEGVAWLCGNNAYYVLPPSWYGVSAPVFTSDHTVVLNKQTIVIPHRRSKREMLREMLNHMNHI</sequence>
<feature type="chain" id="PRO_5046986038" evidence="1">
    <location>
        <begin position="27"/>
        <end position="273"/>
    </location>
</feature>
<name>A0ABV0Q3Q0_9TELE</name>
<evidence type="ECO:0000313" key="3">
    <source>
        <dbReference type="Proteomes" id="UP001476798"/>
    </source>
</evidence>
<protein>
    <submittedName>
        <fullName evidence="2">Uncharacterized protein</fullName>
    </submittedName>
</protein>
<dbReference type="EMBL" id="JAHRIO010097583">
    <property type="protein sequence ID" value="MEQ2190253.1"/>
    <property type="molecule type" value="Genomic_DNA"/>
</dbReference>
<organism evidence="2 3">
    <name type="scientific">Goodea atripinnis</name>
    <dbReference type="NCBI Taxonomy" id="208336"/>
    <lineage>
        <taxon>Eukaryota</taxon>
        <taxon>Metazoa</taxon>
        <taxon>Chordata</taxon>
        <taxon>Craniata</taxon>
        <taxon>Vertebrata</taxon>
        <taxon>Euteleostomi</taxon>
        <taxon>Actinopterygii</taxon>
        <taxon>Neopterygii</taxon>
        <taxon>Teleostei</taxon>
        <taxon>Neoteleostei</taxon>
        <taxon>Acanthomorphata</taxon>
        <taxon>Ovalentaria</taxon>
        <taxon>Atherinomorphae</taxon>
        <taxon>Cyprinodontiformes</taxon>
        <taxon>Goodeidae</taxon>
        <taxon>Goodea</taxon>
    </lineage>
</organism>